<dbReference type="EMBL" id="BARS01036508">
    <property type="protein sequence ID" value="GAG15932.1"/>
    <property type="molecule type" value="Genomic_DNA"/>
</dbReference>
<dbReference type="InterPro" id="IPR013595">
    <property type="entry name" value="Pept_S33_TAP-like_C"/>
</dbReference>
<dbReference type="AlphaFoldDB" id="X0VXW2"/>
<accession>X0VXW2</accession>
<feature type="non-terminal residue" evidence="2">
    <location>
        <position position="257"/>
    </location>
</feature>
<dbReference type="Pfam" id="PF08386">
    <property type="entry name" value="Abhydrolase_4"/>
    <property type="match status" value="1"/>
</dbReference>
<evidence type="ECO:0000259" key="1">
    <source>
        <dbReference type="Pfam" id="PF08386"/>
    </source>
</evidence>
<comment type="caution">
    <text evidence="2">The sequence shown here is derived from an EMBL/GenBank/DDBJ whole genome shotgun (WGS) entry which is preliminary data.</text>
</comment>
<gene>
    <name evidence="2" type="ORF">S01H1_56108</name>
</gene>
<dbReference type="InterPro" id="IPR029058">
    <property type="entry name" value="AB_hydrolase_fold"/>
</dbReference>
<evidence type="ECO:0000313" key="2">
    <source>
        <dbReference type="EMBL" id="GAG15932.1"/>
    </source>
</evidence>
<proteinExistence type="predicted"/>
<dbReference type="Gene3D" id="3.40.50.1820">
    <property type="entry name" value="alpha/beta hydrolase"/>
    <property type="match status" value="1"/>
</dbReference>
<protein>
    <recommendedName>
        <fullName evidence="1">Peptidase S33 tripeptidyl aminopeptidase-like C-terminal domain-containing protein</fullName>
    </recommendedName>
</protein>
<feature type="domain" description="Peptidase S33 tripeptidyl aminopeptidase-like C-terminal" evidence="1">
    <location>
        <begin position="95"/>
        <end position="181"/>
    </location>
</feature>
<feature type="non-terminal residue" evidence="2">
    <location>
        <position position="1"/>
    </location>
</feature>
<reference evidence="2" key="1">
    <citation type="journal article" date="2014" name="Front. Microbiol.">
        <title>High frequency of phylogenetically diverse reductive dehalogenase-homologous genes in deep subseafloor sedimentary metagenomes.</title>
        <authorList>
            <person name="Kawai M."/>
            <person name="Futagami T."/>
            <person name="Toyoda A."/>
            <person name="Takaki Y."/>
            <person name="Nishi S."/>
            <person name="Hori S."/>
            <person name="Arai W."/>
            <person name="Tsubouchi T."/>
            <person name="Morono Y."/>
            <person name="Uchiyama I."/>
            <person name="Ito T."/>
            <person name="Fujiyama A."/>
            <person name="Inagaki F."/>
            <person name="Takami H."/>
        </authorList>
    </citation>
    <scope>NUCLEOTIDE SEQUENCE</scope>
    <source>
        <strain evidence="2">Expedition CK06-06</strain>
    </source>
</reference>
<organism evidence="2">
    <name type="scientific">marine sediment metagenome</name>
    <dbReference type="NCBI Taxonomy" id="412755"/>
    <lineage>
        <taxon>unclassified sequences</taxon>
        <taxon>metagenomes</taxon>
        <taxon>ecological metagenomes</taxon>
    </lineage>
</organism>
<sequence length="257" mass="27769">SNLVAVFYLTPLIPALPLAIYDVHSGDYGLMTQLTGIKLLLLDLLSRGMEFSVVCTDDLIGRTPKDLLNIMAALPRQFRSEADPEAMIEYGIFGMCENWPVEEADPSVKKPLVSDIPTLVLEGEFDPVTPPEYGQLVAGYLSNSYFFEFPGVGHDVNAASECAQRITAGFLDDPTTAPDDACIAEMPGVVFDLPREPAPPALEPVTMEQRGFSGLVPGGWTETSPVVYTRDLTALDPTTFVQDAAPVTGDEVLRGLS</sequence>
<name>X0VXW2_9ZZZZ</name>
<dbReference type="SUPFAM" id="SSF53474">
    <property type="entry name" value="alpha/beta-Hydrolases"/>
    <property type="match status" value="1"/>
</dbReference>